<dbReference type="Proteomes" id="UP000177602">
    <property type="component" value="Unassembled WGS sequence"/>
</dbReference>
<organism evidence="4 5">
    <name type="scientific">Candidatus Nomurabacteria bacterium RIFCSPHIGHO2_01_FULL_40_12</name>
    <dbReference type="NCBI Taxonomy" id="1801737"/>
    <lineage>
        <taxon>Bacteria</taxon>
        <taxon>Candidatus Nomuraibacteriota</taxon>
    </lineage>
</organism>
<dbReference type="GO" id="GO:0003824">
    <property type="term" value="F:catalytic activity"/>
    <property type="evidence" value="ECO:0007669"/>
    <property type="project" value="InterPro"/>
</dbReference>
<dbReference type="STRING" id="1801737.A2818_00810"/>
<accession>A0A1F6UZ78</accession>
<gene>
    <name evidence="4" type="ORF">A2818_00810</name>
</gene>
<dbReference type="EMBL" id="MFTN01000020">
    <property type="protein sequence ID" value="OGI62771.1"/>
    <property type="molecule type" value="Genomic_DNA"/>
</dbReference>
<dbReference type="AlphaFoldDB" id="A0A1F6UZ78"/>
<dbReference type="InterPro" id="IPR011146">
    <property type="entry name" value="HIT-like"/>
</dbReference>
<evidence type="ECO:0000313" key="5">
    <source>
        <dbReference type="Proteomes" id="UP000177602"/>
    </source>
</evidence>
<dbReference type="GO" id="GO:0009117">
    <property type="term" value="P:nucleotide metabolic process"/>
    <property type="evidence" value="ECO:0007669"/>
    <property type="project" value="TreeGrafter"/>
</dbReference>
<dbReference type="PANTHER" id="PTHR46648">
    <property type="entry name" value="HIT FAMILY PROTEIN 1"/>
    <property type="match status" value="1"/>
</dbReference>
<dbReference type="InterPro" id="IPR001310">
    <property type="entry name" value="Histidine_triad_HIT"/>
</dbReference>
<dbReference type="PRINTS" id="PR00332">
    <property type="entry name" value="HISTRIAD"/>
</dbReference>
<dbReference type="Gene3D" id="3.30.428.10">
    <property type="entry name" value="HIT-like"/>
    <property type="match status" value="1"/>
</dbReference>
<feature type="domain" description="HIT" evidence="3">
    <location>
        <begin position="8"/>
        <end position="118"/>
    </location>
</feature>
<sequence length="131" mass="14967">MLNMENCIFCKIIKKEIPANIVYEDENFLAFLDIKPMGPGHTQIITKKHYRWVWDVPSAAEAKAGEPNVGEFFEVAKKIALAQKKAFNADMVRSQIYGEEIEHAHIWVWPEIVGNEKDLAENAKKIKNALV</sequence>
<evidence type="ECO:0000259" key="3">
    <source>
        <dbReference type="PROSITE" id="PS51084"/>
    </source>
</evidence>
<dbReference type="Pfam" id="PF01230">
    <property type="entry name" value="HIT"/>
    <property type="match status" value="1"/>
</dbReference>
<dbReference type="InterPro" id="IPR036265">
    <property type="entry name" value="HIT-like_sf"/>
</dbReference>
<comment type="caution">
    <text evidence="4">The sequence shown here is derived from an EMBL/GenBank/DDBJ whole genome shotgun (WGS) entry which is preliminary data.</text>
</comment>
<proteinExistence type="predicted"/>
<reference evidence="4 5" key="1">
    <citation type="journal article" date="2016" name="Nat. Commun.">
        <title>Thousands of microbial genomes shed light on interconnected biogeochemical processes in an aquifer system.</title>
        <authorList>
            <person name="Anantharaman K."/>
            <person name="Brown C.T."/>
            <person name="Hug L.A."/>
            <person name="Sharon I."/>
            <person name="Castelle C.J."/>
            <person name="Probst A.J."/>
            <person name="Thomas B.C."/>
            <person name="Singh A."/>
            <person name="Wilkins M.J."/>
            <person name="Karaoz U."/>
            <person name="Brodie E.L."/>
            <person name="Williams K.H."/>
            <person name="Hubbard S.S."/>
            <person name="Banfield J.F."/>
        </authorList>
    </citation>
    <scope>NUCLEOTIDE SEQUENCE [LARGE SCALE GENOMIC DNA]</scope>
</reference>
<dbReference type="SUPFAM" id="SSF54197">
    <property type="entry name" value="HIT-like"/>
    <property type="match status" value="1"/>
</dbReference>
<evidence type="ECO:0000256" key="2">
    <source>
        <dbReference type="PROSITE-ProRule" id="PRU00464"/>
    </source>
</evidence>
<name>A0A1F6UZ78_9BACT</name>
<protein>
    <recommendedName>
        <fullName evidence="3">HIT domain-containing protein</fullName>
    </recommendedName>
</protein>
<evidence type="ECO:0000256" key="1">
    <source>
        <dbReference type="PIRSR" id="PIRSR601310-1"/>
    </source>
</evidence>
<comment type="caution">
    <text evidence="2">Lacks conserved residue(s) required for the propagation of feature annotation.</text>
</comment>
<evidence type="ECO:0000313" key="4">
    <source>
        <dbReference type="EMBL" id="OGI62771.1"/>
    </source>
</evidence>
<feature type="active site" description="Tele-AMP-histidine intermediate" evidence="1">
    <location>
        <position position="105"/>
    </location>
</feature>
<dbReference type="PANTHER" id="PTHR46648:SF1">
    <property type="entry name" value="ADENOSINE 5'-MONOPHOSPHORAMIDASE HNT1"/>
    <property type="match status" value="1"/>
</dbReference>
<dbReference type="PROSITE" id="PS51084">
    <property type="entry name" value="HIT_2"/>
    <property type="match status" value="1"/>
</dbReference>